<organism evidence="2 3">
    <name type="scientific">Naumannella halotolerans</name>
    <dbReference type="NCBI Taxonomy" id="993414"/>
    <lineage>
        <taxon>Bacteria</taxon>
        <taxon>Bacillati</taxon>
        <taxon>Actinomycetota</taxon>
        <taxon>Actinomycetes</taxon>
        <taxon>Propionibacteriales</taxon>
        <taxon>Propionibacteriaceae</taxon>
        <taxon>Naumannella</taxon>
    </lineage>
</organism>
<evidence type="ECO:0000313" key="3">
    <source>
        <dbReference type="Proteomes" id="UP000295371"/>
    </source>
</evidence>
<dbReference type="InterPro" id="IPR016181">
    <property type="entry name" value="Acyl_CoA_acyltransferase"/>
</dbReference>
<reference evidence="2 3" key="1">
    <citation type="submission" date="2019-03" db="EMBL/GenBank/DDBJ databases">
        <title>Genomic Encyclopedia of Archaeal and Bacterial Type Strains, Phase II (KMG-II): from individual species to whole genera.</title>
        <authorList>
            <person name="Goeker M."/>
        </authorList>
    </citation>
    <scope>NUCLEOTIDE SEQUENCE [LARGE SCALE GENOMIC DNA]</scope>
    <source>
        <strain evidence="2 3">DSM 24323</strain>
    </source>
</reference>
<comment type="caution">
    <text evidence="2">The sequence shown here is derived from an EMBL/GenBank/DDBJ whole genome shotgun (WGS) entry which is preliminary data.</text>
</comment>
<dbReference type="Gene3D" id="3.40.630.30">
    <property type="match status" value="2"/>
</dbReference>
<dbReference type="EMBL" id="SOAW01000001">
    <property type="protein sequence ID" value="TDT34179.1"/>
    <property type="molecule type" value="Genomic_DNA"/>
</dbReference>
<feature type="domain" description="N-acetyltransferase" evidence="1">
    <location>
        <begin position="24"/>
        <end position="190"/>
    </location>
</feature>
<dbReference type="Proteomes" id="UP000295371">
    <property type="component" value="Unassembled WGS sequence"/>
</dbReference>
<accession>A0A4R7JCI9</accession>
<dbReference type="SUPFAM" id="SSF55729">
    <property type="entry name" value="Acyl-CoA N-acyltransferases (Nat)"/>
    <property type="match status" value="2"/>
</dbReference>
<keyword evidence="3" id="KW-1185">Reference proteome</keyword>
<gene>
    <name evidence="2" type="ORF">CLV29_1834</name>
</gene>
<dbReference type="GO" id="GO:0005737">
    <property type="term" value="C:cytoplasm"/>
    <property type="evidence" value="ECO:0007669"/>
    <property type="project" value="TreeGrafter"/>
</dbReference>
<protein>
    <submittedName>
        <fullName evidence="2">RimJ/RimL family protein N-acetyltransferase</fullName>
    </submittedName>
</protein>
<dbReference type="OrthoDB" id="9795188at2"/>
<dbReference type="GO" id="GO:0008999">
    <property type="term" value="F:protein-N-terminal-alanine acetyltransferase activity"/>
    <property type="evidence" value="ECO:0007669"/>
    <property type="project" value="TreeGrafter"/>
</dbReference>
<feature type="domain" description="N-acetyltransferase" evidence="1">
    <location>
        <begin position="210"/>
        <end position="375"/>
    </location>
</feature>
<dbReference type="PANTHER" id="PTHR43441">
    <property type="entry name" value="RIBOSOMAL-PROTEIN-SERINE ACETYLTRANSFERASE"/>
    <property type="match status" value="1"/>
</dbReference>
<dbReference type="Pfam" id="PF13302">
    <property type="entry name" value="Acetyltransf_3"/>
    <property type="match status" value="2"/>
</dbReference>
<dbReference type="GO" id="GO:1990189">
    <property type="term" value="F:protein N-terminal-serine acetyltransferase activity"/>
    <property type="evidence" value="ECO:0007669"/>
    <property type="project" value="TreeGrafter"/>
</dbReference>
<evidence type="ECO:0000259" key="1">
    <source>
        <dbReference type="PROSITE" id="PS51186"/>
    </source>
</evidence>
<dbReference type="AlphaFoldDB" id="A0A4R7JCI9"/>
<name>A0A4R7JCI9_9ACTN</name>
<sequence length="375" mass="41673">MDNASRRTSFPDGVPELQDTLTGVRLRPLAEEDLPAVIEQSRDPETIRWTTVPAPYGIAEARGFLEQVQARGWREGTQAGFAIEDEVDGVRRYCGQVDLRFTDPGQAEVGFVLHPTARGRGLMARSVRQVAVWAFSTCGVQVIRWYAAIGNWASRKAAHDAGFIFEGVGRLRVPLRSGLVDGWMGSLSLPDLHRPVVPWLQIPTLDGRTVRLRPLREDDADRLAEAFADPESRQYLVNLPDPYRRSDALSFIEDCRDGAARRRLAAFALADPGTDTCLGALHLNHLDHYARRASVGYVVHPRARGRGVGVEALRLATDHARTAGWSPSMHLLADPRNRASQRVAEKAGWRRVGELRQTEPEPDGSFSDLVMWAHP</sequence>
<dbReference type="InterPro" id="IPR051908">
    <property type="entry name" value="Ribosomal_N-acetyltransferase"/>
</dbReference>
<dbReference type="PANTHER" id="PTHR43441:SF10">
    <property type="entry name" value="ACETYLTRANSFERASE"/>
    <property type="match status" value="1"/>
</dbReference>
<keyword evidence="2" id="KW-0808">Transferase</keyword>
<dbReference type="PROSITE" id="PS51186">
    <property type="entry name" value="GNAT"/>
    <property type="match status" value="2"/>
</dbReference>
<proteinExistence type="predicted"/>
<dbReference type="InterPro" id="IPR000182">
    <property type="entry name" value="GNAT_dom"/>
</dbReference>
<evidence type="ECO:0000313" key="2">
    <source>
        <dbReference type="EMBL" id="TDT34179.1"/>
    </source>
</evidence>
<dbReference type="CDD" id="cd04301">
    <property type="entry name" value="NAT_SF"/>
    <property type="match status" value="1"/>
</dbReference>
<dbReference type="RefSeq" id="WP_133754590.1">
    <property type="nucleotide sequence ID" value="NZ_SOAW01000001.1"/>
</dbReference>